<dbReference type="PRINTS" id="PR00380">
    <property type="entry name" value="KINESINHEAVY"/>
</dbReference>
<feature type="coiled-coil region" evidence="4">
    <location>
        <begin position="1984"/>
        <end position="2011"/>
    </location>
</feature>
<feature type="compositionally biased region" description="Basic and acidic residues" evidence="5">
    <location>
        <begin position="661"/>
        <end position="671"/>
    </location>
</feature>
<dbReference type="OrthoDB" id="10414118at2759"/>
<protein>
    <recommendedName>
        <fullName evidence="6">Kinesin motor domain-containing protein</fullName>
    </recommendedName>
</protein>
<reference evidence="8" key="1">
    <citation type="journal article" date="2017" name="Cell">
        <title>Insights into land plant evolution garnered from the Marchantia polymorpha genome.</title>
        <authorList>
            <person name="Bowman J.L."/>
            <person name="Kohchi T."/>
            <person name="Yamato K.T."/>
            <person name="Jenkins J."/>
            <person name="Shu S."/>
            <person name="Ishizaki K."/>
            <person name="Yamaoka S."/>
            <person name="Nishihama R."/>
            <person name="Nakamura Y."/>
            <person name="Berger F."/>
            <person name="Adam C."/>
            <person name="Aki S.S."/>
            <person name="Althoff F."/>
            <person name="Araki T."/>
            <person name="Arteaga-Vazquez M.A."/>
            <person name="Balasubrmanian S."/>
            <person name="Barry K."/>
            <person name="Bauer D."/>
            <person name="Boehm C.R."/>
            <person name="Briginshaw L."/>
            <person name="Caballero-Perez J."/>
            <person name="Catarino B."/>
            <person name="Chen F."/>
            <person name="Chiyoda S."/>
            <person name="Chovatia M."/>
            <person name="Davies K.M."/>
            <person name="Delmans M."/>
            <person name="Demura T."/>
            <person name="Dierschke T."/>
            <person name="Dolan L."/>
            <person name="Dorantes-Acosta A.E."/>
            <person name="Eklund D.M."/>
            <person name="Florent S.N."/>
            <person name="Flores-Sandoval E."/>
            <person name="Fujiyama A."/>
            <person name="Fukuzawa H."/>
            <person name="Galik B."/>
            <person name="Grimanelli D."/>
            <person name="Grimwood J."/>
            <person name="Grossniklaus U."/>
            <person name="Hamada T."/>
            <person name="Haseloff J."/>
            <person name="Hetherington A.J."/>
            <person name="Higo A."/>
            <person name="Hirakawa Y."/>
            <person name="Hundley H.N."/>
            <person name="Ikeda Y."/>
            <person name="Inoue K."/>
            <person name="Inoue S.I."/>
            <person name="Ishida S."/>
            <person name="Jia Q."/>
            <person name="Kakita M."/>
            <person name="Kanazawa T."/>
            <person name="Kawai Y."/>
            <person name="Kawashima T."/>
            <person name="Kennedy M."/>
            <person name="Kinose K."/>
            <person name="Kinoshita T."/>
            <person name="Kohara Y."/>
            <person name="Koide E."/>
            <person name="Komatsu K."/>
            <person name="Kopischke S."/>
            <person name="Kubo M."/>
            <person name="Kyozuka J."/>
            <person name="Lagercrantz U."/>
            <person name="Lin S.S."/>
            <person name="Lindquist E."/>
            <person name="Lipzen A.M."/>
            <person name="Lu C.W."/>
            <person name="De Luna E."/>
            <person name="Martienssen R.A."/>
            <person name="Minamino N."/>
            <person name="Mizutani M."/>
            <person name="Mizutani M."/>
            <person name="Mochizuki N."/>
            <person name="Monte I."/>
            <person name="Mosher R."/>
            <person name="Nagasaki H."/>
            <person name="Nakagami H."/>
            <person name="Naramoto S."/>
            <person name="Nishitani K."/>
            <person name="Ohtani M."/>
            <person name="Okamoto T."/>
            <person name="Okumura M."/>
            <person name="Phillips J."/>
            <person name="Pollak B."/>
            <person name="Reinders A."/>
            <person name="Rovekamp M."/>
            <person name="Sano R."/>
            <person name="Sawa S."/>
            <person name="Schmid M.W."/>
            <person name="Shirakawa M."/>
            <person name="Solano R."/>
            <person name="Spunde A."/>
            <person name="Suetsugu N."/>
            <person name="Sugano S."/>
            <person name="Sugiyama A."/>
            <person name="Sun R."/>
            <person name="Suzuki Y."/>
            <person name="Takenaka M."/>
            <person name="Takezawa D."/>
            <person name="Tomogane H."/>
            <person name="Tsuzuki M."/>
            <person name="Ueda T."/>
            <person name="Umeda M."/>
            <person name="Ward J.M."/>
            <person name="Watanabe Y."/>
            <person name="Yazaki K."/>
            <person name="Yokoyama R."/>
            <person name="Yoshitake Y."/>
            <person name="Yotsui I."/>
            <person name="Zachgo S."/>
            <person name="Schmutz J."/>
        </authorList>
    </citation>
    <scope>NUCLEOTIDE SEQUENCE [LARGE SCALE GENOMIC DNA]</scope>
    <source>
        <strain evidence="8">Tak-1</strain>
    </source>
</reference>
<feature type="coiled-coil region" evidence="4">
    <location>
        <begin position="1183"/>
        <end position="1210"/>
    </location>
</feature>
<dbReference type="GO" id="GO:0007018">
    <property type="term" value="P:microtubule-based movement"/>
    <property type="evidence" value="ECO:0007669"/>
    <property type="project" value="InterPro"/>
</dbReference>
<evidence type="ECO:0000313" key="8">
    <source>
        <dbReference type="Proteomes" id="UP000244005"/>
    </source>
</evidence>
<keyword evidence="2 3" id="KW-0505">Motor protein</keyword>
<evidence type="ECO:0000256" key="4">
    <source>
        <dbReference type="SAM" id="Coils"/>
    </source>
</evidence>
<feature type="coiled-coil region" evidence="4">
    <location>
        <begin position="868"/>
        <end position="1136"/>
    </location>
</feature>
<name>A0A2R6XVD7_MARPO</name>
<organism evidence="7 8">
    <name type="scientific">Marchantia polymorpha</name>
    <name type="common">Common liverwort</name>
    <name type="synonym">Marchantia aquatica</name>
    <dbReference type="NCBI Taxonomy" id="3197"/>
    <lineage>
        <taxon>Eukaryota</taxon>
        <taxon>Viridiplantae</taxon>
        <taxon>Streptophyta</taxon>
        <taxon>Embryophyta</taxon>
        <taxon>Marchantiophyta</taxon>
        <taxon>Marchantiopsida</taxon>
        <taxon>Marchantiidae</taxon>
        <taxon>Marchantiales</taxon>
        <taxon>Marchantiaceae</taxon>
        <taxon>Marchantia</taxon>
    </lineage>
</organism>
<accession>A0A2R6XVD7</accession>
<dbReference type="PANTHER" id="PTHR47968:SF75">
    <property type="entry name" value="CENTROMERE-ASSOCIATED PROTEIN E"/>
    <property type="match status" value="1"/>
</dbReference>
<feature type="domain" description="Kinesin motor" evidence="6">
    <location>
        <begin position="11"/>
        <end position="339"/>
    </location>
</feature>
<dbReference type="GO" id="GO:0008017">
    <property type="term" value="F:microtubule binding"/>
    <property type="evidence" value="ECO:0007669"/>
    <property type="project" value="InterPro"/>
</dbReference>
<feature type="coiled-coil region" evidence="4">
    <location>
        <begin position="1519"/>
        <end position="1553"/>
    </location>
</feature>
<dbReference type="InterPro" id="IPR027640">
    <property type="entry name" value="Kinesin-like_fam"/>
</dbReference>
<dbReference type="GO" id="GO:0003777">
    <property type="term" value="F:microtubule motor activity"/>
    <property type="evidence" value="ECO:0007669"/>
    <property type="project" value="InterPro"/>
</dbReference>
<evidence type="ECO:0000313" key="7">
    <source>
        <dbReference type="EMBL" id="PTQ50063.1"/>
    </source>
</evidence>
<keyword evidence="3" id="KW-0067">ATP-binding</keyword>
<dbReference type="Gramene" id="Mp1g17810.1">
    <property type="protein sequence ID" value="Mp1g17810.1.cds"/>
    <property type="gene ID" value="Mp1g17810"/>
</dbReference>
<dbReference type="PANTHER" id="PTHR47968">
    <property type="entry name" value="CENTROMERE PROTEIN E"/>
    <property type="match status" value="1"/>
</dbReference>
<dbReference type="PROSITE" id="PS50067">
    <property type="entry name" value="KINESIN_MOTOR_2"/>
    <property type="match status" value="1"/>
</dbReference>
<feature type="coiled-coil region" evidence="4">
    <location>
        <begin position="1613"/>
        <end position="1722"/>
    </location>
</feature>
<feature type="compositionally biased region" description="Basic and acidic residues" evidence="5">
    <location>
        <begin position="413"/>
        <end position="423"/>
    </location>
</feature>
<feature type="coiled-coil region" evidence="4">
    <location>
        <begin position="551"/>
        <end position="585"/>
    </location>
</feature>
<dbReference type="GO" id="GO:0005524">
    <property type="term" value="F:ATP binding"/>
    <property type="evidence" value="ECO:0007669"/>
    <property type="project" value="UniProtKB-UniRule"/>
</dbReference>
<dbReference type="Pfam" id="PF00225">
    <property type="entry name" value="Kinesin"/>
    <property type="match status" value="1"/>
</dbReference>
<dbReference type="EMBL" id="KZ772673">
    <property type="protein sequence ID" value="PTQ50063.1"/>
    <property type="molecule type" value="Genomic_DNA"/>
</dbReference>
<feature type="region of interest" description="Disordered" evidence="5">
    <location>
        <begin position="2114"/>
        <end position="2171"/>
    </location>
</feature>
<feature type="compositionally biased region" description="Polar residues" evidence="5">
    <location>
        <begin position="645"/>
        <end position="657"/>
    </location>
</feature>
<evidence type="ECO:0000256" key="3">
    <source>
        <dbReference type="PROSITE-ProRule" id="PRU00283"/>
    </source>
</evidence>
<dbReference type="Gene3D" id="3.40.850.10">
    <property type="entry name" value="Kinesin motor domain"/>
    <property type="match status" value="1"/>
</dbReference>
<gene>
    <name evidence="7" type="ORF">MARPO_0001s0120</name>
</gene>
<evidence type="ECO:0000259" key="6">
    <source>
        <dbReference type="PROSITE" id="PS50067"/>
    </source>
</evidence>
<keyword evidence="8" id="KW-1185">Reference proteome</keyword>
<keyword evidence="1 4" id="KW-0175">Coiled coil</keyword>
<feature type="region of interest" description="Disordered" evidence="5">
    <location>
        <begin position="1370"/>
        <end position="1394"/>
    </location>
</feature>
<comment type="similarity">
    <text evidence="3">Belongs to the TRAFAC class myosin-kinesin ATPase superfamily. Kinesin family.</text>
</comment>
<dbReference type="InterPro" id="IPR027417">
    <property type="entry name" value="P-loop_NTPase"/>
</dbReference>
<feature type="region of interest" description="Disordered" evidence="5">
    <location>
        <begin position="644"/>
        <end position="683"/>
    </location>
</feature>
<dbReference type="InterPro" id="IPR001752">
    <property type="entry name" value="Kinesin_motor_dom"/>
</dbReference>
<dbReference type="SUPFAM" id="SSF52540">
    <property type="entry name" value="P-loop containing nucleoside triphosphate hydrolases"/>
    <property type="match status" value="1"/>
</dbReference>
<feature type="compositionally biased region" description="Pro residues" evidence="5">
    <location>
        <begin position="2137"/>
        <end position="2149"/>
    </location>
</feature>
<dbReference type="SMART" id="SM00129">
    <property type="entry name" value="KISc"/>
    <property type="match status" value="1"/>
</dbReference>
<proteinExistence type="inferred from homology"/>
<feature type="binding site" evidence="3">
    <location>
        <begin position="93"/>
        <end position="100"/>
    </location>
    <ligand>
        <name>ATP</name>
        <dbReference type="ChEBI" id="CHEBI:30616"/>
    </ligand>
</feature>
<dbReference type="Proteomes" id="UP000244005">
    <property type="component" value="Unassembled WGS sequence"/>
</dbReference>
<sequence>MASMEQDKKEKVYVIIRVRPLSREEATARSPWKLSSKCIASNKTCRPSVPSHSYTFDRIYGTKPPTLDIYNAHIKDIIMTTMSGINGTVIAYGQSRSGKTFTLRGSSEEVGILMLAVQDIFQIVQEASSREFLIRMSYLEVANNELNDLLASKSHKLDVREDSELGVVITGSREEIVNKPEQVISLLDFAEARRSAESTNTSYGLSHSVFRLVIESSSLEQQKNSFDAHERDGYQISVLNLVEVAAEKSNLGKNENSSQVGVQPDKCLAALHSVVSKLSEGASIEGNSVPYAESKLTQILRPSLGGSARTCVICNISPAMVHMDATIASLEFASKTTKLLNCFKVNQVCTDKALLKRQRREIMDLRSKLKELRFPDLEEEILNRRNALLMIELEREQMSLELFERTPSSSQGENKEHDQEPRGENIPFEGESGFEKCFDMPMGEFNDSLQKKNLADYLGYFNSAQGLHELDLDLQMNCTGLCLGPSVGTKRKRRSYTTAVADKLEQVDLLFQSKVAREVSWMKSEGLAERQKLTELQAFIAQENNEQQELLTQGDENCRTLQRRVAELEADKASLEKRLNEQEVSHTKAMEALKYELALEKSRHKMVTVAEKGVKDADKIHTSNGLEGQHESFHERRRGLEENAVKQNTETQSCTSQEVEDQQRLSKEKEGQTTPTKRKASKANKVFQKFQSFQGRSELSNVRKELAVANETITVLEDERNSLWKDLNQMKSKFKEILGKLEADNFEEDSRGDHKFHQQMAAAVDTLKAEVESTASITDGLLALLSESFQILGADLKSFQEGVAEIKVLNGAQADVSESLEYAKLQLSALRHGKLASDKEVFSMKSELAKLECVVERQSGVLKVLSDNENLLNELASVRAAMKEAAGASELQMSSIQQECDSRLKELESDYKHWRQEYLQLEEEQTKLQDKFSTAEAEVMRLTQALDEKSKQDKRPAKNIKARLAEAEAELVLLNGQLKEKLLFEEDQRKVEEELADSKAEVEKLKKEVEERTRLEKEHNQALSKLAKLEFEVARLTAANEENKVLDLEQKNLQLKLESEIANLNKLLEEKSGVEEQQKKIQADLATLQEKIENLTREVEQKDILEKKQCELVSRLEVSENEVRRLTELLDFSKEHSEVYLGEMLERFRISEAEVVTFNESLQREIEERRRLQEVHCKDVSNIEKLEAETRRLSESLQQVLVEREGLEEERLKHVDVISRMQTEIEGMSQSVTAITEAKEFLDKEKKQALAALGTTEAELKSLAEGLHRESGLREKLEKELTGSHDENLSLQADVEKVTETLRIAMEEKDMLEKDHQMNLETIAISETKVHRLSASLQQVLEEKISLEEELKKGLVEVSSSEERVKELTQRLEREKEKSKKLEEELEKGFDDHTNSESRVTRLVRSLDEEMEEKEQLEIRLEACTSKLVSAEGDVATLTQSLTKVLQEKVALEKQHTETLETCTRLKLEVARLSESMKREAESREKFERAVSGEFGECARLTPSKTRKVKERKCSQMDRDAAAERTASLQIELDELRESLVEEIETRKQLERDHAHVLEQLGVSKAEAASLTESLTKGAEESRSLMTDHSHILSRLATSNSEIASLSDMLEDKPRLEEELQNFQLILASSEAEIVRLNEELIVKGRLESEHRRTQRELAAAEEEIKKLQDEKSRLENLERDVLVRSTTPDTEWLRSSDVTERTRLAEELQVVRSELAETKAELAIVRTALSKKLGLEEAQIKTQMELVDKQGECEKLMKEVRINRKMVKEQKRLLRKLTSTQSEVSKLKTAIVGKSEEQTKDTHECDRAAAEATGPVGTPGVGTKLDSELSRMREKLASTEIEVRRLTNLLQEKEKLEGNSINVQLELVRAENEIQRLAAALEETSSLNELWKVFQLTRSDGAVSAPRNLSLDDFLTEMLEREKKFKEQEMELQTKVAAFEEKKFNVLDMSKNWGRDYKCADCEVFQTLLEKIRKERDGFKEMCTAAEIKLKTSQEELENQKKAFEVAERNWKTKAQKNEKDLADLRTKVTKMEEGTGWIVREKKALEERLSCSESQIATLREAARATNKEMEMTHHKLHLLTTQHQSDVAAFCNELSMKTTRIAELEKEVKSFLSHPPPPAPAMPNDFSSYLNSPFRPPQWPYPPLQPPQQQAHHHDPHWGAGSNKGPLR</sequence>
<feature type="coiled-coil region" evidence="4">
    <location>
        <begin position="1830"/>
        <end position="1888"/>
    </location>
</feature>
<evidence type="ECO:0000256" key="2">
    <source>
        <dbReference type="ARBA" id="ARBA00023175"/>
    </source>
</evidence>
<feature type="region of interest" description="Disordered" evidence="5">
    <location>
        <begin position="404"/>
        <end position="427"/>
    </location>
</feature>
<dbReference type="InterPro" id="IPR036961">
    <property type="entry name" value="Kinesin_motor_dom_sf"/>
</dbReference>
<evidence type="ECO:0000256" key="5">
    <source>
        <dbReference type="SAM" id="MobiDB-lite"/>
    </source>
</evidence>
<keyword evidence="3" id="KW-0547">Nucleotide-binding</keyword>
<evidence type="ECO:0000256" key="1">
    <source>
        <dbReference type="ARBA" id="ARBA00023054"/>
    </source>
</evidence>